<evidence type="ECO:0000313" key="6">
    <source>
        <dbReference type="Proteomes" id="UP000253551"/>
    </source>
</evidence>
<dbReference type="GO" id="GO:0005829">
    <property type="term" value="C:cytosol"/>
    <property type="evidence" value="ECO:0007669"/>
    <property type="project" value="TreeGrafter"/>
</dbReference>
<feature type="region of interest" description="Disordered" evidence="4">
    <location>
        <begin position="1"/>
        <end position="23"/>
    </location>
</feature>
<dbReference type="OrthoDB" id="1683373at2759"/>
<dbReference type="PANTHER" id="PTHR10980">
    <property type="entry name" value="RHO GDP-DISSOCIATION INHIBITOR"/>
    <property type="match status" value="1"/>
</dbReference>
<accession>A0A367KNG5</accession>
<dbReference type="Gene3D" id="2.70.50.30">
    <property type="entry name" value="Coagulation Factor XIII, subunit A, domain 1"/>
    <property type="match status" value="1"/>
</dbReference>
<evidence type="ECO:0000256" key="1">
    <source>
        <dbReference type="ARBA" id="ARBA00004496"/>
    </source>
</evidence>
<reference evidence="5 6" key="1">
    <citation type="journal article" date="2018" name="G3 (Bethesda)">
        <title>Phylogenetic and Phylogenomic Definition of Rhizopus Species.</title>
        <authorList>
            <person name="Gryganskyi A.P."/>
            <person name="Golan J."/>
            <person name="Dolatabadi S."/>
            <person name="Mondo S."/>
            <person name="Robb S."/>
            <person name="Idnurm A."/>
            <person name="Muszewska A."/>
            <person name="Steczkiewicz K."/>
            <person name="Masonjones S."/>
            <person name="Liao H.L."/>
            <person name="Gajdeczka M.T."/>
            <person name="Anike F."/>
            <person name="Vuek A."/>
            <person name="Anishchenko I.M."/>
            <person name="Voigt K."/>
            <person name="de Hoog G.S."/>
            <person name="Smith M.E."/>
            <person name="Heitman J."/>
            <person name="Vilgalys R."/>
            <person name="Stajich J.E."/>
        </authorList>
    </citation>
    <scope>NUCLEOTIDE SEQUENCE [LARGE SCALE GENOMIC DNA]</scope>
    <source>
        <strain evidence="5 6">LSU 92-RS-03</strain>
    </source>
</reference>
<evidence type="ECO:0000256" key="2">
    <source>
        <dbReference type="ARBA" id="ARBA00009758"/>
    </source>
</evidence>
<dbReference type="STRING" id="4846.A0A367KNG5"/>
<dbReference type="Proteomes" id="UP000253551">
    <property type="component" value="Unassembled WGS sequence"/>
</dbReference>
<keyword evidence="6" id="KW-1185">Reference proteome</keyword>
<proteinExistence type="inferred from homology"/>
<dbReference type="InterPro" id="IPR000406">
    <property type="entry name" value="Rho_GDI"/>
</dbReference>
<dbReference type="SUPFAM" id="SSF81296">
    <property type="entry name" value="E set domains"/>
    <property type="match status" value="1"/>
</dbReference>
<dbReference type="InterPro" id="IPR024792">
    <property type="entry name" value="RhoGDI_dom_sf"/>
</dbReference>
<dbReference type="Pfam" id="PF02115">
    <property type="entry name" value="Rho_GDI"/>
    <property type="match status" value="1"/>
</dbReference>
<dbReference type="GO" id="GO:0005094">
    <property type="term" value="F:Rho GDP-dissociation inhibitor activity"/>
    <property type="evidence" value="ECO:0007669"/>
    <property type="project" value="InterPro"/>
</dbReference>
<dbReference type="PANTHER" id="PTHR10980:SF3">
    <property type="entry name" value="LD16419P"/>
    <property type="match status" value="1"/>
</dbReference>
<comment type="caution">
    <text evidence="5">The sequence shown here is derived from an EMBL/GenBank/DDBJ whole genome shotgun (WGS) entry which is preliminary data.</text>
</comment>
<organism evidence="5 6">
    <name type="scientific">Rhizopus stolonifer</name>
    <name type="common">Rhizopus nigricans</name>
    <dbReference type="NCBI Taxonomy" id="4846"/>
    <lineage>
        <taxon>Eukaryota</taxon>
        <taxon>Fungi</taxon>
        <taxon>Fungi incertae sedis</taxon>
        <taxon>Mucoromycota</taxon>
        <taxon>Mucoromycotina</taxon>
        <taxon>Mucoromycetes</taxon>
        <taxon>Mucorales</taxon>
        <taxon>Mucorineae</taxon>
        <taxon>Rhizopodaceae</taxon>
        <taxon>Rhizopus</taxon>
    </lineage>
</organism>
<comment type="subcellular location">
    <subcellularLocation>
        <location evidence="1">Cytoplasm</location>
    </subcellularLocation>
</comment>
<evidence type="ECO:0000256" key="4">
    <source>
        <dbReference type="SAM" id="MobiDB-lite"/>
    </source>
</evidence>
<sequence>MSEHHEDELAPTQTTGYKPGEKKSLQEYQTLDAEDESLNKWKESLGLNKSGQTGPHDDPRKVIVEYLALEVQGREDVRVDLSTP</sequence>
<dbReference type="GO" id="GO:0016020">
    <property type="term" value="C:membrane"/>
    <property type="evidence" value="ECO:0007669"/>
    <property type="project" value="TreeGrafter"/>
</dbReference>
<evidence type="ECO:0000313" key="5">
    <source>
        <dbReference type="EMBL" id="RCI03687.1"/>
    </source>
</evidence>
<gene>
    <name evidence="5" type="ORF">CU098_000681</name>
</gene>
<dbReference type="EMBL" id="PJQM01000927">
    <property type="protein sequence ID" value="RCI03687.1"/>
    <property type="molecule type" value="Genomic_DNA"/>
</dbReference>
<dbReference type="GO" id="GO:0007266">
    <property type="term" value="P:Rho protein signal transduction"/>
    <property type="evidence" value="ECO:0007669"/>
    <property type="project" value="InterPro"/>
</dbReference>
<keyword evidence="3" id="KW-0963">Cytoplasm</keyword>
<feature type="non-terminal residue" evidence="5">
    <location>
        <position position="84"/>
    </location>
</feature>
<dbReference type="InterPro" id="IPR014756">
    <property type="entry name" value="Ig_E-set"/>
</dbReference>
<protein>
    <submittedName>
        <fullName evidence="5">Uncharacterized protein</fullName>
    </submittedName>
</protein>
<comment type="similarity">
    <text evidence="2">Belongs to the Rho GDI family.</text>
</comment>
<evidence type="ECO:0000256" key="3">
    <source>
        <dbReference type="ARBA" id="ARBA00022490"/>
    </source>
</evidence>
<name>A0A367KNG5_RHIST</name>
<dbReference type="AlphaFoldDB" id="A0A367KNG5"/>